<gene>
    <name evidence="2" type="ORF">ANCCAN_10076</name>
</gene>
<dbReference type="STRING" id="29170.A0A368GHV5"/>
<dbReference type="EMBL" id="JOJR01000142">
    <property type="protein sequence ID" value="RCN43961.1"/>
    <property type="molecule type" value="Genomic_DNA"/>
</dbReference>
<proteinExistence type="predicted"/>
<feature type="compositionally biased region" description="Basic and acidic residues" evidence="1">
    <location>
        <begin position="79"/>
        <end position="92"/>
    </location>
</feature>
<name>A0A368GHV5_ANCCA</name>
<dbReference type="OrthoDB" id="5850875at2759"/>
<evidence type="ECO:0000256" key="1">
    <source>
        <dbReference type="SAM" id="MobiDB-lite"/>
    </source>
</evidence>
<sequence length="182" mass="20808">MKHASRLCIKVQPAPPDGPLSELQGSINEVNASSQVPKCVKNALNHLLEEISKLRNENDNLRKENSDLREKLRIAESKLSEQRSDSVEKNSLSEHSSTSDFHESERLRSIVISGVPELESAFIRDKLQYDFDSVLNILAHLNVECFPVAVYRLGKQAHRQYLLKLFFLLKNSNVWQLSVHLY</sequence>
<protein>
    <submittedName>
        <fullName evidence="2">Uncharacterized protein</fullName>
    </submittedName>
</protein>
<organism evidence="2 3">
    <name type="scientific">Ancylostoma caninum</name>
    <name type="common">Dog hookworm</name>
    <dbReference type="NCBI Taxonomy" id="29170"/>
    <lineage>
        <taxon>Eukaryota</taxon>
        <taxon>Metazoa</taxon>
        <taxon>Ecdysozoa</taxon>
        <taxon>Nematoda</taxon>
        <taxon>Chromadorea</taxon>
        <taxon>Rhabditida</taxon>
        <taxon>Rhabditina</taxon>
        <taxon>Rhabditomorpha</taxon>
        <taxon>Strongyloidea</taxon>
        <taxon>Ancylostomatidae</taxon>
        <taxon>Ancylostomatinae</taxon>
        <taxon>Ancylostoma</taxon>
    </lineage>
</organism>
<feature type="region of interest" description="Disordered" evidence="1">
    <location>
        <begin position="79"/>
        <end position="100"/>
    </location>
</feature>
<dbReference type="AlphaFoldDB" id="A0A368GHV5"/>
<accession>A0A368GHV5</accession>
<evidence type="ECO:0000313" key="3">
    <source>
        <dbReference type="Proteomes" id="UP000252519"/>
    </source>
</evidence>
<dbReference type="Proteomes" id="UP000252519">
    <property type="component" value="Unassembled WGS sequence"/>
</dbReference>
<keyword evidence="3" id="KW-1185">Reference proteome</keyword>
<evidence type="ECO:0000313" key="2">
    <source>
        <dbReference type="EMBL" id="RCN43961.1"/>
    </source>
</evidence>
<reference evidence="2 3" key="1">
    <citation type="submission" date="2014-10" db="EMBL/GenBank/DDBJ databases">
        <title>Draft genome of the hookworm Ancylostoma caninum.</title>
        <authorList>
            <person name="Mitreva M."/>
        </authorList>
    </citation>
    <scope>NUCLEOTIDE SEQUENCE [LARGE SCALE GENOMIC DNA]</scope>
    <source>
        <strain evidence="2 3">Baltimore</strain>
    </source>
</reference>
<comment type="caution">
    <text evidence="2">The sequence shown here is derived from an EMBL/GenBank/DDBJ whole genome shotgun (WGS) entry which is preliminary data.</text>
</comment>